<organism evidence="1 2">
    <name type="scientific">Leucogyrophana mollusca</name>
    <dbReference type="NCBI Taxonomy" id="85980"/>
    <lineage>
        <taxon>Eukaryota</taxon>
        <taxon>Fungi</taxon>
        <taxon>Dikarya</taxon>
        <taxon>Basidiomycota</taxon>
        <taxon>Agaricomycotina</taxon>
        <taxon>Agaricomycetes</taxon>
        <taxon>Agaricomycetidae</taxon>
        <taxon>Boletales</taxon>
        <taxon>Boletales incertae sedis</taxon>
        <taxon>Leucogyrophana</taxon>
    </lineage>
</organism>
<gene>
    <name evidence="1" type="ORF">BV22DRAFT_1005480</name>
</gene>
<dbReference type="Proteomes" id="UP000790709">
    <property type="component" value="Unassembled WGS sequence"/>
</dbReference>
<comment type="caution">
    <text evidence="1">The sequence shown here is derived from an EMBL/GenBank/DDBJ whole genome shotgun (WGS) entry which is preliminary data.</text>
</comment>
<evidence type="ECO:0000313" key="1">
    <source>
        <dbReference type="EMBL" id="KAH7928159.1"/>
    </source>
</evidence>
<evidence type="ECO:0000313" key="2">
    <source>
        <dbReference type="Proteomes" id="UP000790709"/>
    </source>
</evidence>
<reference evidence="1" key="1">
    <citation type="journal article" date="2021" name="New Phytol.">
        <title>Evolutionary innovations through gain and loss of genes in the ectomycorrhizal Boletales.</title>
        <authorList>
            <person name="Wu G."/>
            <person name="Miyauchi S."/>
            <person name="Morin E."/>
            <person name="Kuo A."/>
            <person name="Drula E."/>
            <person name="Varga T."/>
            <person name="Kohler A."/>
            <person name="Feng B."/>
            <person name="Cao Y."/>
            <person name="Lipzen A."/>
            <person name="Daum C."/>
            <person name="Hundley H."/>
            <person name="Pangilinan J."/>
            <person name="Johnson J."/>
            <person name="Barry K."/>
            <person name="LaButti K."/>
            <person name="Ng V."/>
            <person name="Ahrendt S."/>
            <person name="Min B."/>
            <person name="Choi I.G."/>
            <person name="Park H."/>
            <person name="Plett J.M."/>
            <person name="Magnuson J."/>
            <person name="Spatafora J.W."/>
            <person name="Nagy L.G."/>
            <person name="Henrissat B."/>
            <person name="Grigoriev I.V."/>
            <person name="Yang Z.L."/>
            <person name="Xu J."/>
            <person name="Martin F.M."/>
        </authorList>
    </citation>
    <scope>NUCLEOTIDE SEQUENCE</scope>
    <source>
        <strain evidence="1">KUC20120723A-06</strain>
    </source>
</reference>
<protein>
    <submittedName>
        <fullName evidence="1">Uncharacterized protein</fullName>
    </submittedName>
</protein>
<keyword evidence="2" id="KW-1185">Reference proteome</keyword>
<proteinExistence type="predicted"/>
<name>A0ACB8BRY5_9AGAM</name>
<accession>A0ACB8BRY5</accession>
<sequence>MAAIRPMRLASLTQTRCSIFQTAYNPTSARTGAKYLRARLRGPSMVKYYPQEIDMAAMVRQWPELQLVNHAEEQRLRDVEDRKKRGKGAPKKAKRKEDSRRANRKR</sequence>
<dbReference type="EMBL" id="MU266356">
    <property type="protein sequence ID" value="KAH7928159.1"/>
    <property type="molecule type" value="Genomic_DNA"/>
</dbReference>